<dbReference type="Proteomes" id="UP000093080">
    <property type="component" value="Unassembled WGS sequence"/>
</dbReference>
<dbReference type="Pfam" id="PF00290">
    <property type="entry name" value="Trp_syntA"/>
    <property type="match status" value="1"/>
</dbReference>
<dbReference type="PROSITE" id="PS00167">
    <property type="entry name" value="TRP_SYNTHASE_ALPHA"/>
    <property type="match status" value="1"/>
</dbReference>
<dbReference type="NCBIfam" id="TIGR00262">
    <property type="entry name" value="trpA"/>
    <property type="match status" value="1"/>
</dbReference>
<gene>
    <name evidence="9" type="primary">trpA</name>
    <name evidence="11" type="ORF">DBT_0578</name>
</gene>
<organism evidence="11 12">
    <name type="scientific">Dissulfuribacter thermophilus</name>
    <dbReference type="NCBI Taxonomy" id="1156395"/>
    <lineage>
        <taxon>Bacteria</taxon>
        <taxon>Pseudomonadati</taxon>
        <taxon>Thermodesulfobacteriota</taxon>
        <taxon>Dissulfuribacteria</taxon>
        <taxon>Dissulfuribacterales</taxon>
        <taxon>Dissulfuribacteraceae</taxon>
        <taxon>Dissulfuribacter</taxon>
    </lineage>
</organism>
<evidence type="ECO:0000256" key="2">
    <source>
        <dbReference type="ARBA" id="ARBA00004733"/>
    </source>
</evidence>
<accession>A0A1B9F876</accession>
<evidence type="ECO:0000313" key="12">
    <source>
        <dbReference type="Proteomes" id="UP000093080"/>
    </source>
</evidence>
<reference evidence="11 12" key="1">
    <citation type="submission" date="2016-06" db="EMBL/GenBank/DDBJ databases">
        <title>Respiratory ammonification of nitrate coupled to the oxidation of elemental sulfur in deep-sea autotrophic thermophilic bacteria.</title>
        <authorList>
            <person name="Slobodkina G.B."/>
            <person name="Mardanov A.V."/>
            <person name="Ravin N.V."/>
            <person name="Frolova A.A."/>
            <person name="Viryasiv M.B."/>
            <person name="Chernyh N.A."/>
            <person name="Bonch-Osmolovskaya E.A."/>
            <person name="Slobodkin A.I."/>
        </authorList>
    </citation>
    <scope>NUCLEOTIDE SEQUENCE [LARGE SCALE GENOMIC DNA]</scope>
    <source>
        <strain evidence="11 12">S69</strain>
    </source>
</reference>
<dbReference type="EC" id="4.2.1.20" evidence="9"/>
<keyword evidence="5 9" id="KW-0822">Tryptophan biosynthesis</keyword>
<dbReference type="GO" id="GO:0004834">
    <property type="term" value="F:tryptophan synthase activity"/>
    <property type="evidence" value="ECO:0007669"/>
    <property type="project" value="UniProtKB-UniRule"/>
</dbReference>
<dbReference type="Gene3D" id="3.20.20.70">
    <property type="entry name" value="Aldolase class I"/>
    <property type="match status" value="1"/>
</dbReference>
<dbReference type="PATRIC" id="fig|1156395.6.peg.585"/>
<dbReference type="PANTHER" id="PTHR43406:SF1">
    <property type="entry name" value="TRYPTOPHAN SYNTHASE ALPHA CHAIN, CHLOROPLASTIC"/>
    <property type="match status" value="1"/>
</dbReference>
<comment type="pathway">
    <text evidence="2 9">Amino-acid biosynthesis; L-tryptophan biosynthesis; L-tryptophan from chorismate: step 5/5.</text>
</comment>
<dbReference type="OrthoDB" id="9804578at2"/>
<evidence type="ECO:0000256" key="10">
    <source>
        <dbReference type="RuleBase" id="RU003662"/>
    </source>
</evidence>
<evidence type="ECO:0000256" key="8">
    <source>
        <dbReference type="ARBA" id="ARBA00049047"/>
    </source>
</evidence>
<dbReference type="InterPro" id="IPR011060">
    <property type="entry name" value="RibuloseP-bd_barrel"/>
</dbReference>
<name>A0A1B9F876_9BACT</name>
<dbReference type="SUPFAM" id="SSF51366">
    <property type="entry name" value="Ribulose-phoshate binding barrel"/>
    <property type="match status" value="1"/>
</dbReference>
<evidence type="ECO:0000256" key="4">
    <source>
        <dbReference type="ARBA" id="ARBA00022605"/>
    </source>
</evidence>
<evidence type="ECO:0000256" key="5">
    <source>
        <dbReference type="ARBA" id="ARBA00022822"/>
    </source>
</evidence>
<dbReference type="FunFam" id="3.20.20.70:FF:000037">
    <property type="entry name" value="Tryptophan synthase alpha chain"/>
    <property type="match status" value="1"/>
</dbReference>
<keyword evidence="7 9" id="KW-0456">Lyase</keyword>
<comment type="subunit">
    <text evidence="3 9">Tetramer of two alpha and two beta chains.</text>
</comment>
<evidence type="ECO:0000256" key="9">
    <source>
        <dbReference type="HAMAP-Rule" id="MF_00131"/>
    </source>
</evidence>
<dbReference type="AlphaFoldDB" id="A0A1B9F876"/>
<protein>
    <recommendedName>
        <fullName evidence="9">Tryptophan synthase alpha chain</fullName>
        <ecNumber evidence="9">4.2.1.20</ecNumber>
    </recommendedName>
</protein>
<feature type="active site" description="Proton acceptor" evidence="9">
    <location>
        <position position="51"/>
    </location>
</feature>
<dbReference type="InterPro" id="IPR002028">
    <property type="entry name" value="Trp_synthase_suA"/>
</dbReference>
<dbReference type="UniPathway" id="UPA00035">
    <property type="reaction ID" value="UER00044"/>
</dbReference>
<comment type="catalytic activity">
    <reaction evidence="8 9">
        <text>(1S,2R)-1-C-(indol-3-yl)glycerol 3-phosphate + L-serine = D-glyceraldehyde 3-phosphate + L-tryptophan + H2O</text>
        <dbReference type="Rhea" id="RHEA:10532"/>
        <dbReference type="ChEBI" id="CHEBI:15377"/>
        <dbReference type="ChEBI" id="CHEBI:33384"/>
        <dbReference type="ChEBI" id="CHEBI:57912"/>
        <dbReference type="ChEBI" id="CHEBI:58866"/>
        <dbReference type="ChEBI" id="CHEBI:59776"/>
        <dbReference type="EC" id="4.2.1.20"/>
    </reaction>
</comment>
<sequence>MKESRINKAFSHCQERGEAAFIPFITAGDPDINTTYEICLKMAEMGADIIELGMPFSDPLADGPTIQASSQRALTRGINTEMILSLVSRLRSVTQCPIVLMGYYNPILQYGLKQFAKDAKEAGADGTIIPDLPLEESGQWQKEADKIGLSNIFLVAPNTPMDRVEKISRKSRGFLYYVSVTGITGARQELPKELVDGLKKVKKVSPVPVSVGFGISRPDQVRQLREYADGIIVGSAIIKIVEKNNPSKKLIVDEIGNFVKEMKKATTNSYAS</sequence>
<evidence type="ECO:0000256" key="7">
    <source>
        <dbReference type="ARBA" id="ARBA00023239"/>
    </source>
</evidence>
<dbReference type="CDD" id="cd04724">
    <property type="entry name" value="Tryptophan_synthase_alpha"/>
    <property type="match status" value="1"/>
</dbReference>
<proteinExistence type="inferred from homology"/>
<evidence type="ECO:0000256" key="6">
    <source>
        <dbReference type="ARBA" id="ARBA00023141"/>
    </source>
</evidence>
<dbReference type="RefSeq" id="WP_067616182.1">
    <property type="nucleotide sequence ID" value="NZ_MAGO01000002.1"/>
</dbReference>
<feature type="active site" description="Proton acceptor" evidence="9">
    <location>
        <position position="62"/>
    </location>
</feature>
<keyword evidence="4 9" id="KW-0028">Amino-acid biosynthesis</keyword>
<keyword evidence="6 9" id="KW-0057">Aromatic amino acid biosynthesis</keyword>
<comment type="function">
    <text evidence="1 9">The alpha subunit is responsible for the aldol cleavage of indoleglycerol phosphate to indole and glyceraldehyde 3-phosphate.</text>
</comment>
<evidence type="ECO:0000256" key="1">
    <source>
        <dbReference type="ARBA" id="ARBA00003365"/>
    </source>
</evidence>
<dbReference type="STRING" id="1156395.DBT_0578"/>
<comment type="caution">
    <text evidence="11">The sequence shown here is derived from an EMBL/GenBank/DDBJ whole genome shotgun (WGS) entry which is preliminary data.</text>
</comment>
<comment type="similarity">
    <text evidence="9 10">Belongs to the TrpA family.</text>
</comment>
<evidence type="ECO:0000256" key="3">
    <source>
        <dbReference type="ARBA" id="ARBA00011270"/>
    </source>
</evidence>
<dbReference type="InterPro" id="IPR018204">
    <property type="entry name" value="Trp_synthase_alpha_AS"/>
</dbReference>
<dbReference type="InterPro" id="IPR013785">
    <property type="entry name" value="Aldolase_TIM"/>
</dbReference>
<keyword evidence="12" id="KW-1185">Reference proteome</keyword>
<dbReference type="HAMAP" id="MF_00131">
    <property type="entry name" value="Trp_synth_alpha"/>
    <property type="match status" value="1"/>
</dbReference>
<dbReference type="EMBL" id="MAGO01000002">
    <property type="protein sequence ID" value="OCC16116.1"/>
    <property type="molecule type" value="Genomic_DNA"/>
</dbReference>
<dbReference type="PANTHER" id="PTHR43406">
    <property type="entry name" value="TRYPTOPHAN SYNTHASE, ALPHA CHAIN"/>
    <property type="match status" value="1"/>
</dbReference>
<evidence type="ECO:0000313" key="11">
    <source>
        <dbReference type="EMBL" id="OCC16116.1"/>
    </source>
</evidence>
<dbReference type="GO" id="GO:0005829">
    <property type="term" value="C:cytosol"/>
    <property type="evidence" value="ECO:0007669"/>
    <property type="project" value="TreeGrafter"/>
</dbReference>